<organism evidence="2 3">
    <name type="scientific">Williamsia sterculiae</name>
    <dbReference type="NCBI Taxonomy" id="1344003"/>
    <lineage>
        <taxon>Bacteria</taxon>
        <taxon>Bacillati</taxon>
        <taxon>Actinomycetota</taxon>
        <taxon>Actinomycetes</taxon>
        <taxon>Mycobacteriales</taxon>
        <taxon>Nocardiaceae</taxon>
        <taxon>Williamsia</taxon>
    </lineage>
</organism>
<dbReference type="STRING" id="1344003.SAMN05445060_1635"/>
<dbReference type="AlphaFoldDB" id="A0A1N7EY30"/>
<keyword evidence="1" id="KW-0812">Transmembrane</keyword>
<feature type="transmembrane region" description="Helical" evidence="1">
    <location>
        <begin position="170"/>
        <end position="189"/>
    </location>
</feature>
<protein>
    <submittedName>
        <fullName evidence="2">Uncharacterized protein</fullName>
    </submittedName>
</protein>
<evidence type="ECO:0000313" key="3">
    <source>
        <dbReference type="Proteomes" id="UP000186218"/>
    </source>
</evidence>
<dbReference type="EMBL" id="FTNT01000004">
    <property type="protein sequence ID" value="SIR92989.1"/>
    <property type="molecule type" value="Genomic_DNA"/>
</dbReference>
<proteinExistence type="predicted"/>
<evidence type="ECO:0000313" key="2">
    <source>
        <dbReference type="EMBL" id="SIR92989.1"/>
    </source>
</evidence>
<name>A0A1N7EY30_9NOCA</name>
<feature type="transmembrane region" description="Helical" evidence="1">
    <location>
        <begin position="196"/>
        <end position="217"/>
    </location>
</feature>
<dbReference type="Proteomes" id="UP000186218">
    <property type="component" value="Unassembled WGS sequence"/>
</dbReference>
<feature type="transmembrane region" description="Helical" evidence="1">
    <location>
        <begin position="252"/>
        <end position="272"/>
    </location>
</feature>
<gene>
    <name evidence="2" type="ORF">SAMN05445060_1635</name>
</gene>
<keyword evidence="3" id="KW-1185">Reference proteome</keyword>
<evidence type="ECO:0000256" key="1">
    <source>
        <dbReference type="SAM" id="Phobius"/>
    </source>
</evidence>
<accession>A0A1N7EY30</accession>
<reference evidence="2 3" key="1">
    <citation type="submission" date="2017-01" db="EMBL/GenBank/DDBJ databases">
        <authorList>
            <person name="Mah S.A."/>
            <person name="Swanson W.J."/>
            <person name="Moy G.W."/>
            <person name="Vacquier V.D."/>
        </authorList>
    </citation>
    <scope>NUCLEOTIDE SEQUENCE [LARGE SCALE GENOMIC DNA]</scope>
    <source>
        <strain evidence="2 3">CPCC 203464</strain>
    </source>
</reference>
<keyword evidence="1" id="KW-0472">Membrane</keyword>
<sequence>MVRTLGSGLSTLIAIVAVICAIPSFWTHQRLIDSAGFRSMSQPLGHDRAVQDAVADELVAQITADNAGGAASALVVKPLVTAYTRGSDFPSDLSDVLGQQHDWLFDAPTAREQQQGTMQLDLTAMVNRAIASQGIGVTVRGPITVALSESRRSGLEAGRYHQIGQRIDQIAVVAAGVAVIAAFLALVIARRRGLVLCALGFGVVVAGGIAWLLGALLRNRAYAEVSGAADSARRIADRLIDRGVDDLHHTGLITGGVGVAMVAIGLLVSLTVDRRRTGR</sequence>
<keyword evidence="1" id="KW-1133">Transmembrane helix</keyword>